<proteinExistence type="predicted"/>
<gene>
    <name evidence="1" type="ORF">J3998_03725</name>
</gene>
<dbReference type="EMBL" id="JAGETV010000004">
    <property type="protein sequence ID" value="MBO1926677.1"/>
    <property type="molecule type" value="Genomic_DNA"/>
</dbReference>
<protein>
    <submittedName>
        <fullName evidence="1">PriCT-2 domain-containing protein</fullName>
    </submittedName>
</protein>
<evidence type="ECO:0000313" key="2">
    <source>
        <dbReference type="Proteomes" id="UP000664835"/>
    </source>
</evidence>
<name>A0ABS3Q2Z1_9GAMM</name>
<accession>A0ABS3Q2Z1</accession>
<evidence type="ECO:0000313" key="1">
    <source>
        <dbReference type="EMBL" id="MBO1926677.1"/>
    </source>
</evidence>
<dbReference type="Proteomes" id="UP000664835">
    <property type="component" value="Unassembled WGS sequence"/>
</dbReference>
<dbReference type="RefSeq" id="WP_208148124.1">
    <property type="nucleotide sequence ID" value="NZ_JAGETV010000004.1"/>
</dbReference>
<keyword evidence="2" id="KW-1185">Reference proteome</keyword>
<organism evidence="1 2">
    <name type="scientific">Thiomicrorhabdus marina</name>
    <dbReference type="NCBI Taxonomy" id="2818442"/>
    <lineage>
        <taxon>Bacteria</taxon>
        <taxon>Pseudomonadati</taxon>
        <taxon>Pseudomonadota</taxon>
        <taxon>Gammaproteobacteria</taxon>
        <taxon>Thiotrichales</taxon>
        <taxon>Piscirickettsiaceae</taxon>
        <taxon>Thiomicrorhabdus</taxon>
    </lineage>
</organism>
<sequence length="92" mass="10189">MQSKALTPQQLEGVLDYTPIPNDHNRFLAILTAIKSEFGISGKTAAHQWARRAPNFHSASFSTTWQNIQPVDGVNCVGLYFEAKANGWEGEL</sequence>
<comment type="caution">
    <text evidence="1">The sequence shown here is derived from an EMBL/GenBank/DDBJ whole genome shotgun (WGS) entry which is preliminary data.</text>
</comment>
<reference evidence="1 2" key="1">
    <citation type="submission" date="2021-03" db="EMBL/GenBank/DDBJ databases">
        <title>Thiomicrorhabdus sp.nov.,novel sulfur-oxidizing bacteria isolated from coastal sediment.</title>
        <authorList>
            <person name="Liu X."/>
        </authorList>
    </citation>
    <scope>NUCLEOTIDE SEQUENCE [LARGE SCALE GENOMIC DNA]</scope>
    <source>
        <strain evidence="1 2">6S2-11</strain>
    </source>
</reference>